<comment type="function">
    <text evidence="1 12">Required for the export of heme to the periplasm for the biogenesis of c-type cytochromes.</text>
</comment>
<evidence type="ECO:0000256" key="10">
    <source>
        <dbReference type="ARBA" id="ARBA00022989"/>
    </source>
</evidence>
<evidence type="ECO:0000256" key="7">
    <source>
        <dbReference type="ARBA" id="ARBA00022519"/>
    </source>
</evidence>
<evidence type="ECO:0000256" key="4">
    <source>
        <dbReference type="ARBA" id="ARBA00016452"/>
    </source>
</evidence>
<comment type="subcellular location">
    <subcellularLocation>
        <location evidence="2">Cell inner membrane</location>
        <topology evidence="2">Multi-pass membrane protein</topology>
    </subcellularLocation>
</comment>
<dbReference type="PANTHER" id="PTHR30070">
    <property type="entry name" value="HEME EXPORTER PROTEIN B"/>
    <property type="match status" value="1"/>
</dbReference>
<reference evidence="14 15" key="1">
    <citation type="submission" date="2020-07" db="EMBL/GenBank/DDBJ databases">
        <title>Complete genome sequence of Chitinibacter sp. 2T18.</title>
        <authorList>
            <person name="Bae J.-W."/>
            <person name="Choi J.-W."/>
        </authorList>
    </citation>
    <scope>NUCLEOTIDE SEQUENCE [LARGE SCALE GENOMIC DNA]</scope>
    <source>
        <strain evidence="14 15">2T18</strain>
    </source>
</reference>
<gene>
    <name evidence="14" type="primary">ccmB</name>
    <name evidence="14" type="ORF">HQ393_05540</name>
</gene>
<organism evidence="14 15">
    <name type="scientific">Chitinibacter bivalviorum</name>
    <dbReference type="NCBI Taxonomy" id="2739434"/>
    <lineage>
        <taxon>Bacteria</taxon>
        <taxon>Pseudomonadati</taxon>
        <taxon>Pseudomonadota</taxon>
        <taxon>Betaproteobacteria</taxon>
        <taxon>Neisseriales</taxon>
        <taxon>Chitinibacteraceae</taxon>
        <taxon>Chitinibacter</taxon>
    </lineage>
</organism>
<dbReference type="GO" id="GO:0017004">
    <property type="term" value="P:cytochrome complex assembly"/>
    <property type="evidence" value="ECO:0007669"/>
    <property type="project" value="UniProtKB-KW"/>
</dbReference>
<dbReference type="NCBIfam" id="TIGR01190">
    <property type="entry name" value="ccmB"/>
    <property type="match status" value="1"/>
</dbReference>
<feature type="transmembrane region" description="Helical" evidence="13">
    <location>
        <begin position="59"/>
        <end position="78"/>
    </location>
</feature>
<dbReference type="PIRSF" id="PIRSF002764">
    <property type="entry name" value="CcmB"/>
    <property type="match status" value="1"/>
</dbReference>
<dbReference type="PRINTS" id="PR01414">
    <property type="entry name" value="CCMBBIOGNSIS"/>
</dbReference>
<dbReference type="InterPro" id="IPR026031">
    <property type="entry name" value="Cyt_c_CcmB_bac"/>
</dbReference>
<protein>
    <recommendedName>
        <fullName evidence="4 12">Heme exporter protein B</fullName>
    </recommendedName>
</protein>
<dbReference type="PANTHER" id="PTHR30070:SF1">
    <property type="entry name" value="CYTOCHROME C BIOGENESIS B-RELATED"/>
    <property type="match status" value="1"/>
</dbReference>
<evidence type="ECO:0000256" key="3">
    <source>
        <dbReference type="ARBA" id="ARBA00010544"/>
    </source>
</evidence>
<feature type="transmembrane region" description="Helical" evidence="13">
    <location>
        <begin position="28"/>
        <end position="47"/>
    </location>
</feature>
<evidence type="ECO:0000256" key="9">
    <source>
        <dbReference type="ARBA" id="ARBA00022748"/>
    </source>
</evidence>
<evidence type="ECO:0000313" key="15">
    <source>
        <dbReference type="Proteomes" id="UP000509597"/>
    </source>
</evidence>
<feature type="transmembrane region" description="Helical" evidence="13">
    <location>
        <begin position="162"/>
        <end position="191"/>
    </location>
</feature>
<sequence length="259" mass="27341">MAGGTFVWWGYCFANLASRDSRADTRTTYFIAGGDVSVIRFFGSIVVRDLLLAWRQRGDVLVGLMFFVLVATLFPLAIGPEPAWLLRIGPGVLWVAALLANLLALPRLFQSDWQDGSLEQLLLNPFPVSVMVAGKFAAHWLASSVPLALAAPLLGIQYGLPSAQWLMLLASLLLGTPIITTLGGVGAALTLGLRQGEVLLALLVLPLLAPVLIFGSGAVAAVAAGQSGMAELSLLAAMMCASVFCSPWLAARALRLAIE</sequence>
<keyword evidence="9 12" id="KW-0201">Cytochrome c-type biogenesis</keyword>
<keyword evidence="10 13" id="KW-1133">Transmembrane helix</keyword>
<dbReference type="AlphaFoldDB" id="A0A7H9BIH7"/>
<keyword evidence="5 12" id="KW-0813">Transport</keyword>
<proteinExistence type="inferred from homology"/>
<feature type="transmembrane region" description="Helical" evidence="13">
    <location>
        <begin position="84"/>
        <end position="109"/>
    </location>
</feature>
<accession>A0A7H9BIH7</accession>
<keyword evidence="8 13" id="KW-0812">Transmembrane</keyword>
<evidence type="ECO:0000313" key="14">
    <source>
        <dbReference type="EMBL" id="QLG87761.1"/>
    </source>
</evidence>
<name>A0A7H9BIH7_9NEIS</name>
<evidence type="ECO:0000256" key="2">
    <source>
        <dbReference type="ARBA" id="ARBA00004429"/>
    </source>
</evidence>
<evidence type="ECO:0000256" key="8">
    <source>
        <dbReference type="ARBA" id="ARBA00022692"/>
    </source>
</evidence>
<dbReference type="GO" id="GO:0005886">
    <property type="term" value="C:plasma membrane"/>
    <property type="evidence" value="ECO:0007669"/>
    <property type="project" value="UniProtKB-SubCell"/>
</dbReference>
<dbReference type="InterPro" id="IPR003544">
    <property type="entry name" value="Cyt_c_biogenesis_CcmB"/>
</dbReference>
<evidence type="ECO:0000256" key="13">
    <source>
        <dbReference type="SAM" id="Phobius"/>
    </source>
</evidence>
<feature type="transmembrane region" description="Helical" evidence="13">
    <location>
        <begin position="232"/>
        <end position="251"/>
    </location>
</feature>
<dbReference type="Pfam" id="PF03379">
    <property type="entry name" value="CcmB"/>
    <property type="match status" value="1"/>
</dbReference>
<evidence type="ECO:0000256" key="11">
    <source>
        <dbReference type="ARBA" id="ARBA00023136"/>
    </source>
</evidence>
<keyword evidence="7 12" id="KW-0997">Cell inner membrane</keyword>
<comment type="similarity">
    <text evidence="3 12">Belongs to the CcmB/CycW/HelB family.</text>
</comment>
<evidence type="ECO:0000256" key="5">
    <source>
        <dbReference type="ARBA" id="ARBA00022448"/>
    </source>
</evidence>
<dbReference type="GO" id="GO:0015232">
    <property type="term" value="F:heme transmembrane transporter activity"/>
    <property type="evidence" value="ECO:0007669"/>
    <property type="project" value="InterPro"/>
</dbReference>
<keyword evidence="6 12" id="KW-1003">Cell membrane</keyword>
<dbReference type="GO" id="GO:1903607">
    <property type="term" value="P:cytochrome c biosynthetic process"/>
    <property type="evidence" value="ECO:0007669"/>
    <property type="project" value="TreeGrafter"/>
</dbReference>
<dbReference type="Proteomes" id="UP000509597">
    <property type="component" value="Chromosome"/>
</dbReference>
<dbReference type="EMBL" id="CP058627">
    <property type="protein sequence ID" value="QLG87761.1"/>
    <property type="molecule type" value="Genomic_DNA"/>
</dbReference>
<keyword evidence="15" id="KW-1185">Reference proteome</keyword>
<evidence type="ECO:0000256" key="1">
    <source>
        <dbReference type="ARBA" id="ARBA00002442"/>
    </source>
</evidence>
<feature type="transmembrane region" description="Helical" evidence="13">
    <location>
        <begin position="198"/>
        <end position="226"/>
    </location>
</feature>
<dbReference type="KEGG" id="chiz:HQ393_05540"/>
<evidence type="ECO:0000256" key="12">
    <source>
        <dbReference type="PIRNR" id="PIRNR002764"/>
    </source>
</evidence>
<evidence type="ECO:0000256" key="6">
    <source>
        <dbReference type="ARBA" id="ARBA00022475"/>
    </source>
</evidence>
<keyword evidence="11 12" id="KW-0472">Membrane</keyword>